<evidence type="ECO:0000256" key="2">
    <source>
        <dbReference type="ARBA" id="ARBA00022676"/>
    </source>
</evidence>
<dbReference type="PANTHER" id="PTHR48050:SF13">
    <property type="entry name" value="STEROL 3-BETA-GLUCOSYLTRANSFERASE UGT80A2"/>
    <property type="match status" value="1"/>
</dbReference>
<sequence length="390" mass="41300">MTRALFVVLAEKGHVHPFIGPAQELARRGHTVGFYSPCDLREPLTRAGFAPERVFVGASGAPPPEANRGAEFAALVADPERLRAWIAAMLVDTVPAEVEQLTRVVGEFRPDVIVADPMAYAAPIVAARANLPWAGLSTSLNPVVPDSWHSELVATTSALPRAELFAGYGVPVPRFRVSDCLSPWLNVAWTTPALLGREVADVLLAGGSLPIAARGDEVEVPGLDPRPLVLMALGSQIWHQPRMFEVVIAASRGQPWQLVLAMGELARTFAAPPDVQLVAYAPQLALLSRARALVSHGGANSVMEALAHGVPLLIAPICNDQPHNARFVAEAGAGVACDLARADVDEVRRHLAALCGDGAPRQQARRIADSYYAAGGARAAAEAVLALCRT</sequence>
<dbReference type="RefSeq" id="WP_272085098.1">
    <property type="nucleotide sequence ID" value="NZ_JAQNDL010000001.1"/>
</dbReference>
<dbReference type="Proteomes" id="UP001221686">
    <property type="component" value="Unassembled WGS sequence"/>
</dbReference>
<dbReference type="InterPro" id="IPR048284">
    <property type="entry name" value="EryCIII-like_N"/>
</dbReference>
<dbReference type="CDD" id="cd03784">
    <property type="entry name" value="GT1_Gtf-like"/>
    <property type="match status" value="1"/>
</dbReference>
<comment type="similarity">
    <text evidence="1">Belongs to the glycosyltransferase 28 family.</text>
</comment>
<evidence type="ECO:0000256" key="3">
    <source>
        <dbReference type="ARBA" id="ARBA00022679"/>
    </source>
</evidence>
<keyword evidence="3" id="KW-0808">Transferase</keyword>
<evidence type="ECO:0000313" key="7">
    <source>
        <dbReference type="Proteomes" id="UP001221686"/>
    </source>
</evidence>
<reference evidence="6 7" key="1">
    <citation type="submission" date="2022-11" db="EMBL/GenBank/DDBJ databases">
        <title>Minimal conservation of predation-associated metabolite biosynthetic gene clusters underscores biosynthetic potential of Myxococcota including descriptions for ten novel species: Archangium lansinium sp. nov., Myxococcus landrumus sp. nov., Nannocystis bai.</title>
        <authorList>
            <person name="Ahearne A."/>
            <person name="Stevens C."/>
            <person name="Dowd S."/>
        </authorList>
    </citation>
    <scope>NUCLEOTIDE SEQUENCE [LARGE SCALE GENOMIC DNA]</scope>
    <source>
        <strain evidence="6 7">BB15-2</strain>
    </source>
</reference>
<dbReference type="Pfam" id="PF21036">
    <property type="entry name" value="EryCIII-like_N"/>
    <property type="match status" value="1"/>
</dbReference>
<comment type="caution">
    <text evidence="6">The sequence shown here is derived from an EMBL/GenBank/DDBJ whole genome shotgun (WGS) entry which is preliminary data.</text>
</comment>
<dbReference type="InterPro" id="IPR002213">
    <property type="entry name" value="UDP_glucos_trans"/>
</dbReference>
<feature type="domain" description="Erythromycin biosynthesis protein CIII-like C-terminal" evidence="4">
    <location>
        <begin position="266"/>
        <end position="373"/>
    </location>
</feature>
<dbReference type="InterPro" id="IPR050426">
    <property type="entry name" value="Glycosyltransferase_28"/>
</dbReference>
<evidence type="ECO:0000313" key="6">
    <source>
        <dbReference type="EMBL" id="MDC0716606.1"/>
    </source>
</evidence>
<feature type="domain" description="Erythromycin biosynthesis protein CIII-like N-terminal" evidence="5">
    <location>
        <begin position="98"/>
        <end position="186"/>
    </location>
</feature>
<dbReference type="InterPro" id="IPR010610">
    <property type="entry name" value="EryCIII-like_C"/>
</dbReference>
<accession>A0ABT5DSJ8</accession>
<gene>
    <name evidence="6" type="ORF">POL25_06870</name>
</gene>
<organism evidence="6 7">
    <name type="scientific">Nannocystis bainbridge</name>
    <dbReference type="NCBI Taxonomy" id="2995303"/>
    <lineage>
        <taxon>Bacteria</taxon>
        <taxon>Pseudomonadati</taxon>
        <taxon>Myxococcota</taxon>
        <taxon>Polyangia</taxon>
        <taxon>Nannocystales</taxon>
        <taxon>Nannocystaceae</taxon>
        <taxon>Nannocystis</taxon>
    </lineage>
</organism>
<dbReference type="Pfam" id="PF06722">
    <property type="entry name" value="EryCIII-like_C"/>
    <property type="match status" value="1"/>
</dbReference>
<evidence type="ECO:0000256" key="1">
    <source>
        <dbReference type="ARBA" id="ARBA00006962"/>
    </source>
</evidence>
<dbReference type="SUPFAM" id="SSF53756">
    <property type="entry name" value="UDP-Glycosyltransferase/glycogen phosphorylase"/>
    <property type="match status" value="1"/>
</dbReference>
<keyword evidence="7" id="KW-1185">Reference proteome</keyword>
<name>A0ABT5DSJ8_9BACT</name>
<evidence type="ECO:0000259" key="5">
    <source>
        <dbReference type="Pfam" id="PF21036"/>
    </source>
</evidence>
<evidence type="ECO:0000259" key="4">
    <source>
        <dbReference type="Pfam" id="PF06722"/>
    </source>
</evidence>
<keyword evidence="2" id="KW-0328">Glycosyltransferase</keyword>
<proteinExistence type="inferred from homology"/>
<protein>
    <submittedName>
        <fullName evidence="6">Glycosyltransferase</fullName>
    </submittedName>
</protein>
<dbReference type="EMBL" id="JAQNDL010000001">
    <property type="protein sequence ID" value="MDC0716606.1"/>
    <property type="molecule type" value="Genomic_DNA"/>
</dbReference>
<dbReference type="Gene3D" id="3.40.50.2000">
    <property type="entry name" value="Glycogen Phosphorylase B"/>
    <property type="match status" value="2"/>
</dbReference>
<dbReference type="PANTHER" id="PTHR48050">
    <property type="entry name" value="STEROL 3-BETA-GLUCOSYLTRANSFERASE"/>
    <property type="match status" value="1"/>
</dbReference>